<proteinExistence type="inferred from homology"/>
<name>A0A9Q0NKU5_SALVM</name>
<comment type="similarity">
    <text evidence="5">Belongs to the RBR family. Ariadne subfamily.</text>
</comment>
<dbReference type="FunFam" id="3.30.40.10:FF:000230">
    <property type="entry name" value="RBR-type E3 ubiquitin transferase"/>
    <property type="match status" value="1"/>
</dbReference>
<dbReference type="InterPro" id="IPR036397">
    <property type="entry name" value="RNaseH_sf"/>
</dbReference>
<dbReference type="PANTHER" id="PTHR11685">
    <property type="entry name" value="RBR FAMILY RING FINGER AND IBR DOMAIN-CONTAINING"/>
    <property type="match status" value="1"/>
</dbReference>
<keyword evidence="11" id="KW-0833">Ubl conjugation pathway</keyword>
<dbReference type="GO" id="GO:0016567">
    <property type="term" value="P:protein ubiquitination"/>
    <property type="evidence" value="ECO:0007669"/>
    <property type="project" value="InterPro"/>
</dbReference>
<evidence type="ECO:0000256" key="5">
    <source>
        <dbReference type="ARBA" id="ARBA00005884"/>
    </source>
</evidence>
<evidence type="ECO:0000256" key="11">
    <source>
        <dbReference type="ARBA" id="ARBA00022786"/>
    </source>
</evidence>
<dbReference type="InterPro" id="IPR031127">
    <property type="entry name" value="E3_UB_ligase_RBR"/>
</dbReference>
<dbReference type="PROSITE" id="PS51873">
    <property type="entry name" value="TRIAD"/>
    <property type="match status" value="1"/>
</dbReference>
<comment type="pathway">
    <text evidence="4">Protein modification; protein ubiquitination.</text>
</comment>
<dbReference type="GO" id="GO:0061630">
    <property type="term" value="F:ubiquitin protein ligase activity"/>
    <property type="evidence" value="ECO:0007669"/>
    <property type="project" value="UniProtKB-EC"/>
</dbReference>
<dbReference type="CDD" id="cd22584">
    <property type="entry name" value="Rcat_RBR_unk"/>
    <property type="match status" value="1"/>
</dbReference>
<evidence type="ECO:0000256" key="4">
    <source>
        <dbReference type="ARBA" id="ARBA00004906"/>
    </source>
</evidence>
<dbReference type="Gene3D" id="3.30.40.10">
    <property type="entry name" value="Zinc/RING finger domain, C3HC4 (zinc finger)"/>
    <property type="match status" value="1"/>
</dbReference>
<dbReference type="GO" id="GO:0004523">
    <property type="term" value="F:RNA-DNA hybrid ribonuclease activity"/>
    <property type="evidence" value="ECO:0007669"/>
    <property type="project" value="InterPro"/>
</dbReference>
<dbReference type="EC" id="2.3.2.31" evidence="6"/>
<organism evidence="16 17">
    <name type="scientific">Salix viminalis</name>
    <name type="common">Common osier</name>
    <name type="synonym">Basket willow</name>
    <dbReference type="NCBI Taxonomy" id="40686"/>
    <lineage>
        <taxon>Eukaryota</taxon>
        <taxon>Viridiplantae</taxon>
        <taxon>Streptophyta</taxon>
        <taxon>Embryophyta</taxon>
        <taxon>Tracheophyta</taxon>
        <taxon>Spermatophyta</taxon>
        <taxon>Magnoliopsida</taxon>
        <taxon>eudicotyledons</taxon>
        <taxon>Gunneridae</taxon>
        <taxon>Pentapetalae</taxon>
        <taxon>rosids</taxon>
        <taxon>fabids</taxon>
        <taxon>Malpighiales</taxon>
        <taxon>Salicaceae</taxon>
        <taxon>Saliceae</taxon>
        <taxon>Salix</taxon>
    </lineage>
</organism>
<evidence type="ECO:0000256" key="10">
    <source>
        <dbReference type="ARBA" id="ARBA00022771"/>
    </source>
</evidence>
<dbReference type="InterPro" id="IPR017907">
    <property type="entry name" value="Znf_RING_CS"/>
</dbReference>
<evidence type="ECO:0000256" key="2">
    <source>
        <dbReference type="ARBA" id="ARBA00001947"/>
    </source>
</evidence>
<evidence type="ECO:0000256" key="8">
    <source>
        <dbReference type="ARBA" id="ARBA00022723"/>
    </source>
</evidence>
<dbReference type="SUPFAM" id="SSF57850">
    <property type="entry name" value="RING/U-box"/>
    <property type="match status" value="2"/>
</dbReference>
<dbReference type="InterPro" id="IPR002156">
    <property type="entry name" value="RNaseH_domain"/>
</dbReference>
<comment type="function">
    <text evidence="3">Might act as an E3 ubiquitin-protein ligase, or as part of E3 complex, which accepts ubiquitin from specific E2 ubiquitin-conjugating enzymes and then transfers it to substrates.</text>
</comment>
<evidence type="ECO:0000256" key="6">
    <source>
        <dbReference type="ARBA" id="ARBA00012251"/>
    </source>
</evidence>
<dbReference type="EMBL" id="JAPFFL010000019">
    <property type="protein sequence ID" value="KAJ6671667.1"/>
    <property type="molecule type" value="Genomic_DNA"/>
</dbReference>
<keyword evidence="10 13" id="KW-0863">Zinc-finger</keyword>
<dbReference type="Pfam" id="PF01485">
    <property type="entry name" value="IBR"/>
    <property type="match status" value="2"/>
</dbReference>
<dbReference type="Gene3D" id="1.20.120.1750">
    <property type="match status" value="1"/>
</dbReference>
<dbReference type="CDD" id="cd22582">
    <property type="entry name" value="BRcat_RBR_unk"/>
    <property type="match status" value="1"/>
</dbReference>
<dbReference type="Gene3D" id="3.30.420.10">
    <property type="entry name" value="Ribonuclease H-like superfamily/Ribonuclease H"/>
    <property type="match status" value="1"/>
</dbReference>
<evidence type="ECO:0000256" key="7">
    <source>
        <dbReference type="ARBA" id="ARBA00022679"/>
    </source>
</evidence>
<accession>A0A9Q0NKU5</accession>
<dbReference type="AlphaFoldDB" id="A0A9Q0NKU5"/>
<dbReference type="OrthoDB" id="9977870at2759"/>
<dbReference type="InterPro" id="IPR001841">
    <property type="entry name" value="Znf_RING"/>
</dbReference>
<comment type="caution">
    <text evidence="16">The sequence shown here is derived from an EMBL/GenBank/DDBJ whole genome shotgun (WGS) entry which is preliminary data.</text>
</comment>
<feature type="domain" description="RING-type" evidence="15">
    <location>
        <begin position="321"/>
        <end position="539"/>
    </location>
</feature>
<reference evidence="16" key="1">
    <citation type="submission" date="2022-11" db="EMBL/GenBank/DDBJ databases">
        <authorList>
            <person name="Hyden B.L."/>
            <person name="Feng K."/>
            <person name="Yates T."/>
            <person name="Jawdy S."/>
            <person name="Smart L.B."/>
            <person name="Muchero W."/>
        </authorList>
    </citation>
    <scope>NUCLEOTIDE SEQUENCE</scope>
    <source>
        <tissue evidence="16">Shoot tip</tissue>
    </source>
</reference>
<dbReference type="PROSITE" id="PS00518">
    <property type="entry name" value="ZF_RING_1"/>
    <property type="match status" value="1"/>
</dbReference>
<dbReference type="GO" id="GO:0008270">
    <property type="term" value="F:zinc ion binding"/>
    <property type="evidence" value="ECO:0007669"/>
    <property type="project" value="UniProtKB-KW"/>
</dbReference>
<evidence type="ECO:0000256" key="9">
    <source>
        <dbReference type="ARBA" id="ARBA00022737"/>
    </source>
</evidence>
<keyword evidence="9" id="KW-0677">Repeat</keyword>
<protein>
    <recommendedName>
        <fullName evidence="6">RBR-type E3 ubiquitin transferase</fullName>
        <ecNumber evidence="6">2.3.2.31</ecNumber>
    </recommendedName>
</protein>
<gene>
    <name evidence="16" type="ORF">OIU85_015414</name>
</gene>
<evidence type="ECO:0000313" key="16">
    <source>
        <dbReference type="EMBL" id="KAJ6671667.1"/>
    </source>
</evidence>
<evidence type="ECO:0000256" key="3">
    <source>
        <dbReference type="ARBA" id="ARBA00003976"/>
    </source>
</evidence>
<evidence type="ECO:0000313" key="17">
    <source>
        <dbReference type="Proteomes" id="UP001151529"/>
    </source>
</evidence>
<feature type="domain" description="RING-type" evidence="14">
    <location>
        <begin position="325"/>
        <end position="369"/>
    </location>
</feature>
<evidence type="ECO:0000259" key="14">
    <source>
        <dbReference type="PROSITE" id="PS50089"/>
    </source>
</evidence>
<dbReference type="FunFam" id="1.20.120.1750:FF:000019">
    <property type="entry name" value="RBR-type E3 ubiquitin transferase"/>
    <property type="match status" value="1"/>
</dbReference>
<dbReference type="GO" id="GO:0003676">
    <property type="term" value="F:nucleic acid binding"/>
    <property type="evidence" value="ECO:0007669"/>
    <property type="project" value="InterPro"/>
</dbReference>
<dbReference type="InterPro" id="IPR044066">
    <property type="entry name" value="TRIAD_supradom"/>
</dbReference>
<dbReference type="PROSITE" id="PS50089">
    <property type="entry name" value="ZF_RING_2"/>
    <property type="match status" value="2"/>
</dbReference>
<keyword evidence="7 16" id="KW-0808">Transferase</keyword>
<dbReference type="Pfam" id="PF13456">
    <property type="entry name" value="RVT_3"/>
    <property type="match status" value="1"/>
</dbReference>
<comment type="cofactor">
    <cofactor evidence="2">
        <name>Zn(2+)</name>
        <dbReference type="ChEBI" id="CHEBI:29105"/>
    </cofactor>
</comment>
<keyword evidence="17" id="KW-1185">Reference proteome</keyword>
<dbReference type="InterPro" id="IPR002867">
    <property type="entry name" value="IBR_dom"/>
</dbReference>
<comment type="catalytic activity">
    <reaction evidence="1">
        <text>[E2 ubiquitin-conjugating enzyme]-S-ubiquitinyl-L-cysteine + [acceptor protein]-L-lysine = [E2 ubiquitin-conjugating enzyme]-L-cysteine + [acceptor protein]-N(6)-ubiquitinyl-L-lysine.</text>
        <dbReference type="EC" id="2.3.2.31"/>
    </reaction>
</comment>
<dbReference type="SMART" id="SM00647">
    <property type="entry name" value="IBR"/>
    <property type="match status" value="2"/>
</dbReference>
<dbReference type="FunFam" id="3.30.420.10:FF:000154">
    <property type="entry name" value="RBR-type E3 ubiquitin transferase"/>
    <property type="match status" value="1"/>
</dbReference>
<feature type="domain" description="RING-type" evidence="14">
    <location>
        <begin position="494"/>
        <end position="537"/>
    </location>
</feature>
<evidence type="ECO:0000256" key="12">
    <source>
        <dbReference type="ARBA" id="ARBA00022833"/>
    </source>
</evidence>
<keyword evidence="12" id="KW-0862">Zinc</keyword>
<keyword evidence="8" id="KW-0479">Metal-binding</keyword>
<reference evidence="16" key="2">
    <citation type="journal article" date="2023" name="Int. J. Mol. Sci.">
        <title>De Novo Assembly and Annotation of 11 Diverse Shrub Willow (Salix) Genomes Reveals Novel Gene Organization in Sex-Linked Regions.</title>
        <authorList>
            <person name="Hyden B."/>
            <person name="Feng K."/>
            <person name="Yates T.B."/>
            <person name="Jawdy S."/>
            <person name="Cereghino C."/>
            <person name="Smart L.B."/>
            <person name="Muchero W."/>
        </authorList>
    </citation>
    <scope>NUCLEOTIDE SEQUENCE [LARGE SCALE GENOMIC DNA]</scope>
    <source>
        <tissue evidence="16">Shoot tip</tissue>
    </source>
</reference>
<evidence type="ECO:0000259" key="15">
    <source>
        <dbReference type="PROSITE" id="PS51873"/>
    </source>
</evidence>
<evidence type="ECO:0000256" key="13">
    <source>
        <dbReference type="PROSITE-ProRule" id="PRU00175"/>
    </source>
</evidence>
<sequence>MEMETESAVLTEQRREIEEAKTLNSDLEFAFNLQMQEAMTASLSILNHPPSTASTSSLFILNHPPSTALASSSSTPKNEEAEVEDFDCCSTLFLENIERLEQERKDREESEHLMREMREDLDRRIHDQKVASEIMNIPDDEWEKYGDNYVDPFENGQRVSFFKMFCKGVESEERIRDMKVIVGGIGVAICDSKDNLIFKVSKGIDVGAEGSSSNKSCAGVSVELQALIEGLNAAFALDLKNLTFFVDHSMLYQYVTGTIQTQNSKISTLVNQVSLLQKKFADCKPSLVACSDIQFAFRFAKDAIVSQITWPADNGKGKGKLKETCVICYEDTDVYQIFSVDGCFHRYCFPCMKQHVEVKLLEGTMAKCPHEGCKSEVSIETCGKFLDPKLVEIMSQRKKETSIAVTEKVYCPYPRCSALMSKSELLEYTNSSFVGGEKCGARKCVKCHYFFCINCRVPWHYNMTCYDYKISKPHPRTEDKMLDSLAKRNRWRQCVMCKNMVELAEGCYHITCRCGYEFCYTCGAKWKNKKPTCSCPIWDERNIIRDR</sequence>
<dbReference type="InterPro" id="IPR013083">
    <property type="entry name" value="Znf_RING/FYVE/PHD"/>
</dbReference>
<dbReference type="Proteomes" id="UP001151529">
    <property type="component" value="Chromosome 9"/>
</dbReference>
<evidence type="ECO:0000256" key="1">
    <source>
        <dbReference type="ARBA" id="ARBA00001798"/>
    </source>
</evidence>